<evidence type="ECO:0000313" key="2">
    <source>
        <dbReference type="EMBL" id="CAB4644551.1"/>
    </source>
</evidence>
<protein>
    <submittedName>
        <fullName evidence="3">Unannotated protein</fullName>
    </submittedName>
</protein>
<evidence type="ECO:0000313" key="4">
    <source>
        <dbReference type="EMBL" id="CAB4784744.1"/>
    </source>
</evidence>
<proteinExistence type="predicted"/>
<dbReference type="EMBL" id="CAFBLK010000002">
    <property type="protein sequence ID" value="CAB4855128.1"/>
    <property type="molecule type" value="Genomic_DNA"/>
</dbReference>
<evidence type="ECO:0000313" key="5">
    <source>
        <dbReference type="EMBL" id="CAB4855128.1"/>
    </source>
</evidence>
<evidence type="ECO:0000313" key="3">
    <source>
        <dbReference type="EMBL" id="CAB4768037.1"/>
    </source>
</evidence>
<keyword evidence="1" id="KW-1133">Transmembrane helix</keyword>
<dbReference type="EMBL" id="CAEZWM010000001">
    <property type="protein sequence ID" value="CAB4644551.1"/>
    <property type="molecule type" value="Genomic_DNA"/>
</dbReference>
<evidence type="ECO:0000256" key="1">
    <source>
        <dbReference type="SAM" id="Phobius"/>
    </source>
</evidence>
<keyword evidence="1" id="KW-0812">Transmembrane</keyword>
<name>A0A6J6VBZ4_9ZZZZ</name>
<accession>A0A6J6VBZ4</accession>
<dbReference type="EMBL" id="CAEZZU010000006">
    <property type="protein sequence ID" value="CAB4768037.1"/>
    <property type="molecule type" value="Genomic_DNA"/>
</dbReference>
<sequence>MAPRSKPLPQQGLELKELVVGYFKQETTDELKGLAGYVAFGLAAWLLIGIGVVCAAVGLLRLLQEETGSAFEGVWSWAPYLIVVLILGISGYITWKATTRRREGSSR</sequence>
<dbReference type="AlphaFoldDB" id="A0A6J6VBZ4"/>
<reference evidence="3" key="1">
    <citation type="submission" date="2020-05" db="EMBL/GenBank/DDBJ databases">
        <authorList>
            <person name="Chiriac C."/>
            <person name="Salcher M."/>
            <person name="Ghai R."/>
            <person name="Kavagutti S V."/>
        </authorList>
    </citation>
    <scope>NUCLEOTIDE SEQUENCE</scope>
</reference>
<feature type="transmembrane region" description="Helical" evidence="1">
    <location>
        <begin position="34"/>
        <end position="62"/>
    </location>
</feature>
<dbReference type="EMBL" id="CAFBOR010000001">
    <property type="protein sequence ID" value="CAB4974767.1"/>
    <property type="molecule type" value="Genomic_DNA"/>
</dbReference>
<dbReference type="EMBL" id="CAFBPF010000002">
    <property type="protein sequence ID" value="CAB4999773.1"/>
    <property type="molecule type" value="Genomic_DNA"/>
</dbReference>
<keyword evidence="1" id="KW-0472">Membrane</keyword>
<gene>
    <name evidence="2" type="ORF">UFOPK2242_00044</name>
    <name evidence="3" type="ORF">UFOPK2925_00108</name>
    <name evidence="4" type="ORF">UFOPK2996_00015</name>
    <name evidence="5" type="ORF">UFOPK3317_00020</name>
    <name evidence="6" type="ORF">UFOPK3974_00016</name>
    <name evidence="7" type="ORF">UFOPK4071_00046</name>
</gene>
<feature type="transmembrane region" description="Helical" evidence="1">
    <location>
        <begin position="74"/>
        <end position="95"/>
    </location>
</feature>
<evidence type="ECO:0000313" key="6">
    <source>
        <dbReference type="EMBL" id="CAB4974767.1"/>
    </source>
</evidence>
<organism evidence="3">
    <name type="scientific">freshwater metagenome</name>
    <dbReference type="NCBI Taxonomy" id="449393"/>
    <lineage>
        <taxon>unclassified sequences</taxon>
        <taxon>metagenomes</taxon>
        <taxon>ecological metagenomes</taxon>
    </lineage>
</organism>
<dbReference type="EMBL" id="CAFAAH010000001">
    <property type="protein sequence ID" value="CAB4784744.1"/>
    <property type="molecule type" value="Genomic_DNA"/>
</dbReference>
<evidence type="ECO:0000313" key="7">
    <source>
        <dbReference type="EMBL" id="CAB4999773.1"/>
    </source>
</evidence>